<keyword evidence="1" id="KW-0805">Transcription regulation</keyword>
<dbReference type="Proteomes" id="UP000662259">
    <property type="component" value="Unassembled WGS sequence"/>
</dbReference>
<dbReference type="SUPFAM" id="SSF48008">
    <property type="entry name" value="GntR ligand-binding domain-like"/>
    <property type="match status" value="1"/>
</dbReference>
<dbReference type="PRINTS" id="PR00035">
    <property type="entry name" value="HTHGNTR"/>
</dbReference>
<organism evidence="5 6">
    <name type="scientific">Rhizobium leguminosarum bv. viciae</name>
    <dbReference type="NCBI Taxonomy" id="387"/>
    <lineage>
        <taxon>Bacteria</taxon>
        <taxon>Pseudomonadati</taxon>
        <taxon>Pseudomonadota</taxon>
        <taxon>Alphaproteobacteria</taxon>
        <taxon>Hyphomicrobiales</taxon>
        <taxon>Rhizobiaceae</taxon>
        <taxon>Rhizobium/Agrobacterium group</taxon>
        <taxon>Rhizobium</taxon>
    </lineage>
</organism>
<dbReference type="SMART" id="SM00895">
    <property type="entry name" value="FCD"/>
    <property type="match status" value="1"/>
</dbReference>
<dbReference type="InterPro" id="IPR036390">
    <property type="entry name" value="WH_DNA-bd_sf"/>
</dbReference>
<keyword evidence="2" id="KW-0238">DNA-binding</keyword>
<keyword evidence="3" id="KW-0804">Transcription</keyword>
<dbReference type="InterPro" id="IPR008920">
    <property type="entry name" value="TF_FadR/GntR_C"/>
</dbReference>
<dbReference type="Gene3D" id="1.10.10.10">
    <property type="entry name" value="Winged helix-like DNA-binding domain superfamily/Winged helix DNA-binding domain"/>
    <property type="match status" value="1"/>
</dbReference>
<dbReference type="SUPFAM" id="SSF46785">
    <property type="entry name" value="Winged helix' DNA-binding domain"/>
    <property type="match status" value="1"/>
</dbReference>
<evidence type="ECO:0000256" key="2">
    <source>
        <dbReference type="ARBA" id="ARBA00023125"/>
    </source>
</evidence>
<reference evidence="5" key="1">
    <citation type="submission" date="2019-10" db="EMBL/GenBank/DDBJ databases">
        <title>Rhizobium leguminosarum symbiovar viciae collection.</title>
        <authorList>
            <person name="Boivin S."/>
            <person name="Lepetit M."/>
        </authorList>
    </citation>
    <scope>NUCLEOTIDE SEQUENCE</scope>
    <source>
        <strain evidence="5">L143</strain>
    </source>
</reference>
<evidence type="ECO:0000256" key="1">
    <source>
        <dbReference type="ARBA" id="ARBA00023015"/>
    </source>
</evidence>
<dbReference type="SMART" id="SM00345">
    <property type="entry name" value="HTH_GNTR"/>
    <property type="match status" value="1"/>
</dbReference>
<dbReference type="Pfam" id="PF07729">
    <property type="entry name" value="FCD"/>
    <property type="match status" value="1"/>
</dbReference>
<dbReference type="PROSITE" id="PS50949">
    <property type="entry name" value="HTH_GNTR"/>
    <property type="match status" value="1"/>
</dbReference>
<dbReference type="InterPro" id="IPR000524">
    <property type="entry name" value="Tscrpt_reg_HTH_GntR"/>
</dbReference>
<sequence>MNPNSSIIKRHTVTATVLELIRDRIVEGVYPGGQQIRQEAIAGEFGVSRIPIREALVQLEAEGFVQIHTHKGAVVAQLTVEDAIDIFEARLVLEPSILRQAVTKATAEDIDRVRKALHEYERGVANDASPAQLSQLNWAFHKALSSASGRWRSLAVLSSLYKSADRYLRLQIDNAEARRNALDDHRAIAAAFVKQDAALAQRLLARHISGARDDVTKSLNILKKAP</sequence>
<gene>
    <name evidence="5" type="ORF">GFL91_25860</name>
</gene>
<feature type="domain" description="HTH gntR-type" evidence="4">
    <location>
        <begin position="11"/>
        <end position="78"/>
    </location>
</feature>
<dbReference type="GO" id="GO:0003700">
    <property type="term" value="F:DNA-binding transcription factor activity"/>
    <property type="evidence" value="ECO:0007669"/>
    <property type="project" value="InterPro"/>
</dbReference>
<evidence type="ECO:0000313" key="5">
    <source>
        <dbReference type="EMBL" id="NKM48333.1"/>
    </source>
</evidence>
<dbReference type="Gene3D" id="1.20.120.530">
    <property type="entry name" value="GntR ligand-binding domain-like"/>
    <property type="match status" value="1"/>
</dbReference>
<evidence type="ECO:0000259" key="4">
    <source>
        <dbReference type="PROSITE" id="PS50949"/>
    </source>
</evidence>
<dbReference type="EMBL" id="WIEZ01000015">
    <property type="protein sequence ID" value="NKM48333.1"/>
    <property type="molecule type" value="Genomic_DNA"/>
</dbReference>
<protein>
    <submittedName>
        <fullName evidence="5">FCD domain-containing protein</fullName>
    </submittedName>
</protein>
<comment type="caution">
    <text evidence="5">The sequence shown here is derived from an EMBL/GenBank/DDBJ whole genome shotgun (WGS) entry which is preliminary data.</text>
</comment>
<dbReference type="Pfam" id="PF00392">
    <property type="entry name" value="GntR"/>
    <property type="match status" value="1"/>
</dbReference>
<dbReference type="CDD" id="cd07377">
    <property type="entry name" value="WHTH_GntR"/>
    <property type="match status" value="1"/>
</dbReference>
<dbReference type="InterPro" id="IPR011711">
    <property type="entry name" value="GntR_C"/>
</dbReference>
<evidence type="ECO:0000313" key="6">
    <source>
        <dbReference type="Proteomes" id="UP000662259"/>
    </source>
</evidence>
<name>A0A8I2GVC2_RHILV</name>
<proteinExistence type="predicted"/>
<dbReference type="GO" id="GO:0003677">
    <property type="term" value="F:DNA binding"/>
    <property type="evidence" value="ECO:0007669"/>
    <property type="project" value="UniProtKB-KW"/>
</dbReference>
<dbReference type="PANTHER" id="PTHR43537">
    <property type="entry name" value="TRANSCRIPTIONAL REGULATOR, GNTR FAMILY"/>
    <property type="match status" value="1"/>
</dbReference>
<dbReference type="AlphaFoldDB" id="A0A8I2GVC2"/>
<dbReference type="PANTHER" id="PTHR43537:SF41">
    <property type="entry name" value="TRANSCRIPTIONAL REGULATORY PROTEIN"/>
    <property type="match status" value="1"/>
</dbReference>
<evidence type="ECO:0000256" key="3">
    <source>
        <dbReference type="ARBA" id="ARBA00023163"/>
    </source>
</evidence>
<accession>A0A8I2GVC2</accession>
<dbReference type="RefSeq" id="WP_113541827.1">
    <property type="nucleotide sequence ID" value="NZ_WIEC01000010.1"/>
</dbReference>
<dbReference type="InterPro" id="IPR036388">
    <property type="entry name" value="WH-like_DNA-bd_sf"/>
</dbReference>